<feature type="compositionally biased region" description="Low complexity" evidence="10">
    <location>
        <begin position="474"/>
        <end position="509"/>
    </location>
</feature>
<feature type="region of interest" description="Disordered" evidence="10">
    <location>
        <begin position="473"/>
        <end position="528"/>
    </location>
</feature>
<dbReference type="PROSITE" id="PS51826">
    <property type="entry name" value="PSBD"/>
    <property type="match status" value="1"/>
</dbReference>
<keyword evidence="6" id="KW-0809">Transit peptide</keyword>
<dbReference type="InterPro" id="IPR050743">
    <property type="entry name" value="2-oxoacid_DH_E2_comp"/>
</dbReference>
<dbReference type="PANTHER" id="PTHR43178">
    <property type="entry name" value="DIHYDROLIPOAMIDE ACETYLTRANSFERASE COMPONENT OF PYRUVATE DEHYDROGENASE COMPLEX"/>
    <property type="match status" value="1"/>
</dbReference>
<evidence type="ECO:0000313" key="13">
    <source>
        <dbReference type="EMBL" id="EJT50286.1"/>
    </source>
</evidence>
<dbReference type="RefSeq" id="XP_014181568.1">
    <property type="nucleotide sequence ID" value="XM_014326093.1"/>
</dbReference>
<dbReference type="EC" id="2.3.1.-" evidence="9"/>
<dbReference type="SUPFAM" id="SSF47005">
    <property type="entry name" value="Peripheral subunit-binding domain of 2-oxo acid dehydrogenase complex"/>
    <property type="match status" value="1"/>
</dbReference>
<evidence type="ECO:0000256" key="8">
    <source>
        <dbReference type="ARBA" id="ARBA00023315"/>
    </source>
</evidence>
<accession>J5TCM9</accession>
<protein>
    <recommendedName>
        <fullName evidence="9">Dihydrolipoamide acetyltransferase component of pyruvate dehydrogenase complex</fullName>
        <ecNumber evidence="9">2.3.1.-</ecNumber>
    </recommendedName>
</protein>
<feature type="compositionally biased region" description="Basic and acidic residues" evidence="10">
    <location>
        <begin position="377"/>
        <end position="387"/>
    </location>
</feature>
<feature type="compositionally biased region" description="Basic and acidic residues" evidence="10">
    <location>
        <begin position="519"/>
        <end position="528"/>
    </location>
</feature>
<evidence type="ECO:0000259" key="11">
    <source>
        <dbReference type="PROSITE" id="PS50968"/>
    </source>
</evidence>
<dbReference type="HOGENOM" id="CLU_016733_10_0_1"/>
<evidence type="ECO:0000256" key="1">
    <source>
        <dbReference type="ARBA" id="ARBA00001938"/>
    </source>
</evidence>
<evidence type="ECO:0000256" key="5">
    <source>
        <dbReference type="ARBA" id="ARBA00022823"/>
    </source>
</evidence>
<feature type="compositionally biased region" description="Pro residues" evidence="10">
    <location>
        <begin position="388"/>
        <end position="401"/>
    </location>
</feature>
<dbReference type="GO" id="GO:0045333">
    <property type="term" value="P:cellular respiration"/>
    <property type="evidence" value="ECO:0007669"/>
    <property type="project" value="UniProtKB-ARBA"/>
</dbReference>
<dbReference type="InterPro" id="IPR011053">
    <property type="entry name" value="Single_hybrid_motif"/>
</dbReference>
<feature type="region of interest" description="Disordered" evidence="10">
    <location>
        <begin position="176"/>
        <end position="244"/>
    </location>
</feature>
<dbReference type="SUPFAM" id="SSF51230">
    <property type="entry name" value="Single hybrid motif"/>
    <property type="match status" value="1"/>
</dbReference>
<dbReference type="Pfam" id="PF00364">
    <property type="entry name" value="Biotin_lipoyl"/>
    <property type="match status" value="1"/>
</dbReference>
<evidence type="ECO:0000256" key="4">
    <source>
        <dbReference type="ARBA" id="ARBA00022679"/>
    </source>
</evidence>
<evidence type="ECO:0000256" key="9">
    <source>
        <dbReference type="RuleBase" id="RU003423"/>
    </source>
</evidence>
<comment type="subcellular location">
    <subcellularLocation>
        <location evidence="2">Mitochondrion matrix</location>
    </subcellularLocation>
</comment>
<dbReference type="InterPro" id="IPR023213">
    <property type="entry name" value="CAT-like_dom_sf"/>
</dbReference>
<evidence type="ECO:0000256" key="3">
    <source>
        <dbReference type="ARBA" id="ARBA00007317"/>
    </source>
</evidence>
<dbReference type="OrthoDB" id="15567at2759"/>
<evidence type="ECO:0000256" key="2">
    <source>
        <dbReference type="ARBA" id="ARBA00004305"/>
    </source>
</evidence>
<dbReference type="GO" id="GO:0005759">
    <property type="term" value="C:mitochondrial matrix"/>
    <property type="evidence" value="ECO:0007669"/>
    <property type="project" value="UniProtKB-SubCell"/>
</dbReference>
<dbReference type="Pfam" id="PF00198">
    <property type="entry name" value="2-oxoacid_dh"/>
    <property type="match status" value="1"/>
</dbReference>
<dbReference type="KEGG" id="tasa:A1Q1_00444"/>
<dbReference type="Gene3D" id="3.30.559.10">
    <property type="entry name" value="Chloramphenicol acetyltransferase-like domain"/>
    <property type="match status" value="1"/>
</dbReference>
<evidence type="ECO:0000256" key="7">
    <source>
        <dbReference type="ARBA" id="ARBA00023128"/>
    </source>
</evidence>
<dbReference type="GO" id="GO:0016407">
    <property type="term" value="F:acetyltransferase activity"/>
    <property type="evidence" value="ECO:0007669"/>
    <property type="project" value="TreeGrafter"/>
</dbReference>
<keyword evidence="8 9" id="KW-0012">Acyltransferase</keyword>
<dbReference type="PANTHER" id="PTHR43178:SF5">
    <property type="entry name" value="LIPOAMIDE ACYLTRANSFERASE COMPONENT OF BRANCHED-CHAIN ALPHA-KETO ACID DEHYDROGENASE COMPLEX, MITOCHONDRIAL"/>
    <property type="match status" value="1"/>
</dbReference>
<comment type="similarity">
    <text evidence="3 9">Belongs to the 2-oxoacid dehydrogenase family.</text>
</comment>
<keyword evidence="4 9" id="KW-0808">Transferase</keyword>
<dbReference type="Gene3D" id="4.10.320.10">
    <property type="entry name" value="E3-binding domain"/>
    <property type="match status" value="1"/>
</dbReference>
<dbReference type="Pfam" id="PF02817">
    <property type="entry name" value="E3_binding"/>
    <property type="match status" value="1"/>
</dbReference>
<dbReference type="Gene3D" id="2.30.30.100">
    <property type="match status" value="1"/>
</dbReference>
<dbReference type="InterPro" id="IPR036625">
    <property type="entry name" value="E3-bd_dom_sf"/>
</dbReference>
<dbReference type="InterPro" id="IPR010920">
    <property type="entry name" value="LSM_dom_sf"/>
</dbReference>
<dbReference type="SUPFAM" id="SSF50182">
    <property type="entry name" value="Sm-like ribonucleoproteins"/>
    <property type="match status" value="1"/>
</dbReference>
<comment type="cofactor">
    <cofactor evidence="1 9">
        <name>(R)-lipoate</name>
        <dbReference type="ChEBI" id="CHEBI:83088"/>
    </cofactor>
</comment>
<proteinExistence type="inferred from homology"/>
<evidence type="ECO:0000256" key="6">
    <source>
        <dbReference type="ARBA" id="ARBA00022946"/>
    </source>
</evidence>
<sequence length="797" mass="85610">MFLNLVVDQAYEELGGGERKPAGMVVIRGNSVASMELLDSMRQSDRGKKARNAKGQSARQRVAGKAGEFDIVQAVNFELVYHCQYDLLLFVDTVDIGSQYGKRTSREREVGKICGTSAALGKARLREVVEYKFHVQILGPWSVCEPTRVLDRAGHSAPVSALRGVRLGTGQWWGFQPGEDRPGPLPAAASQQPGRGPTPAFQLRPGAPRPAHHFKLRPSDFPARRPAGPSRSLVTVSRPAAPQQTERVRIPLNDTARLASYGITVRGFHASLARPATFHFKLHDIGEGITEVEVIKWFVNVGDTVEEFDNLCEVQSDKSVVEITSPHSGKIQSLNAEAGKVVKVGQTLCEIDVDGEVEDVEVPEQSAPAPQAPPAPKETEPVTRRDPAPAPPSPPPAPKPEPTQSNAAKPHRPARPHPLDETAARREGGGGSKRIVKASPATRTLAHKLNVDLESVTPTGDGGRVTKEDVEKYAAGGSSAPAPAAREAAPARESAPAPRAEPVSRQSAPAPAPQPVYSSHRESGETHRMELGRNRKAMYKAMGSMGSVPHFGYVHSLDLTNLLPLMKAANPVKPPKPSYLASDVPSSLVQNTTAANGEEREKTSILAFLVKAMALALDEHPIMRSRIKERDGERWLEVADDAAIGIAVSDPKAGLVTPSLPPFDPRNSVGSINQALTQLRKTATRPSAPPNITISSVGPLGEAKSAMPVLPPGGGVAIAAVGRAAWENELVARNGRNGDGKVWDMTPDEVAGLGTKPVLKCNVGWSGDHRVLEGAELIAFTETWKRYVEEPWRWVNI</sequence>
<dbReference type="GeneID" id="25983958"/>
<evidence type="ECO:0000259" key="12">
    <source>
        <dbReference type="PROSITE" id="PS51826"/>
    </source>
</evidence>
<comment type="caution">
    <text evidence="13">The sequence shown here is derived from an EMBL/GenBank/DDBJ whole genome shotgun (WGS) entry which is preliminary data.</text>
</comment>
<keyword evidence="7" id="KW-0496">Mitochondrion</keyword>
<dbReference type="PROSITE" id="PS50968">
    <property type="entry name" value="BIOTINYL_LIPOYL"/>
    <property type="match status" value="1"/>
</dbReference>
<dbReference type="InterPro" id="IPR004167">
    <property type="entry name" value="PSBD"/>
</dbReference>
<feature type="domain" description="Peripheral subunit-binding (PSBD)" evidence="12">
    <location>
        <begin position="437"/>
        <end position="474"/>
    </location>
</feature>
<keyword evidence="5 9" id="KW-0450">Lipoyl</keyword>
<reference evidence="13 14" key="1">
    <citation type="journal article" date="2012" name="Eukaryot. Cell">
        <title>Draft genome sequence of CBS 2479, the standard type strain of Trichosporon asahii.</title>
        <authorList>
            <person name="Yang R.Y."/>
            <person name="Li H.T."/>
            <person name="Zhu H."/>
            <person name="Zhou G.P."/>
            <person name="Wang M."/>
            <person name="Wang L."/>
        </authorList>
    </citation>
    <scope>NUCLEOTIDE SEQUENCE [LARGE SCALE GENOMIC DNA]</scope>
    <source>
        <strain evidence="14">ATCC 90039 / CBS 2479 / JCM 2466 / KCTC 7840 / NCYC 2677 / UAMH 7654</strain>
    </source>
</reference>
<evidence type="ECO:0000256" key="10">
    <source>
        <dbReference type="SAM" id="MobiDB-lite"/>
    </source>
</evidence>
<dbReference type="Gene3D" id="2.40.50.100">
    <property type="match status" value="1"/>
</dbReference>
<feature type="domain" description="Lipoyl-binding" evidence="11">
    <location>
        <begin position="277"/>
        <end position="352"/>
    </location>
</feature>
<dbReference type="InterPro" id="IPR001078">
    <property type="entry name" value="2-oxoacid_DH_actylTfrase"/>
</dbReference>
<feature type="compositionally biased region" description="Basic and acidic residues" evidence="10">
    <location>
        <begin position="417"/>
        <end position="428"/>
    </location>
</feature>
<feature type="region of interest" description="Disordered" evidence="10">
    <location>
        <begin position="360"/>
        <end position="443"/>
    </location>
</feature>
<gene>
    <name evidence="13" type="ORF">A1Q1_00444</name>
</gene>
<dbReference type="EMBL" id="ALBS01000115">
    <property type="protein sequence ID" value="EJT50286.1"/>
    <property type="molecule type" value="Genomic_DNA"/>
</dbReference>
<dbReference type="VEuPathDB" id="FungiDB:A1Q1_00444"/>
<name>J5TCM9_TRIAS</name>
<dbReference type="Proteomes" id="UP000002748">
    <property type="component" value="Unassembled WGS sequence"/>
</dbReference>
<dbReference type="CDD" id="cd06849">
    <property type="entry name" value="lipoyl_domain"/>
    <property type="match status" value="1"/>
</dbReference>
<dbReference type="InterPro" id="IPR003016">
    <property type="entry name" value="2-oxoA_DH_lipoyl-BS"/>
</dbReference>
<dbReference type="PROSITE" id="PS00189">
    <property type="entry name" value="LIPOYL"/>
    <property type="match status" value="1"/>
</dbReference>
<dbReference type="SUPFAM" id="SSF52777">
    <property type="entry name" value="CoA-dependent acyltransferases"/>
    <property type="match status" value="1"/>
</dbReference>
<evidence type="ECO:0000313" key="14">
    <source>
        <dbReference type="Proteomes" id="UP000002748"/>
    </source>
</evidence>
<dbReference type="AlphaFoldDB" id="J5TCM9"/>
<dbReference type="GO" id="GO:0031405">
    <property type="term" value="F:lipoic acid binding"/>
    <property type="evidence" value="ECO:0007669"/>
    <property type="project" value="TreeGrafter"/>
</dbReference>
<dbReference type="InterPro" id="IPR000089">
    <property type="entry name" value="Biotin_lipoyl"/>
</dbReference>
<organism evidence="13 14">
    <name type="scientific">Trichosporon asahii var. asahii (strain ATCC 90039 / CBS 2479 / JCM 2466 / KCTC 7840 / NBRC 103889/ NCYC 2677 / UAMH 7654)</name>
    <name type="common">Yeast</name>
    <dbReference type="NCBI Taxonomy" id="1186058"/>
    <lineage>
        <taxon>Eukaryota</taxon>
        <taxon>Fungi</taxon>
        <taxon>Dikarya</taxon>
        <taxon>Basidiomycota</taxon>
        <taxon>Agaricomycotina</taxon>
        <taxon>Tremellomycetes</taxon>
        <taxon>Trichosporonales</taxon>
        <taxon>Trichosporonaceae</taxon>
        <taxon>Trichosporon</taxon>
    </lineage>
</organism>
<dbReference type="FunFam" id="2.40.50.100:FF:000013">
    <property type="entry name" value="Dihydrolipoamide acetyltransferase component of pyruvate dehydrogenase complex"/>
    <property type="match status" value="1"/>
</dbReference>